<protein>
    <submittedName>
        <fullName evidence="2">Uncharacterized protein</fullName>
    </submittedName>
</protein>
<organism evidence="2 3">
    <name type="scientific">Novymonas esmeraldas</name>
    <dbReference type="NCBI Taxonomy" id="1808958"/>
    <lineage>
        <taxon>Eukaryota</taxon>
        <taxon>Discoba</taxon>
        <taxon>Euglenozoa</taxon>
        <taxon>Kinetoplastea</taxon>
        <taxon>Metakinetoplastina</taxon>
        <taxon>Trypanosomatida</taxon>
        <taxon>Trypanosomatidae</taxon>
        <taxon>Novymonas</taxon>
    </lineage>
</organism>
<keyword evidence="3" id="KW-1185">Reference proteome</keyword>
<comment type="caution">
    <text evidence="2">The sequence shown here is derived from an EMBL/GenBank/DDBJ whole genome shotgun (WGS) entry which is preliminary data.</text>
</comment>
<dbReference type="AlphaFoldDB" id="A0AAW0F6P4"/>
<sequence>MSSPVLCRLAARAARLFSATAAAHTSSAPPASPSPASSSLGVANMTHLVSCTRSLVTLTRTSGTSATDTRLLQCVRECADATLETFASVAPAADVPVDVCVVALVILRDSTAFWPEERCASLARHLAMHLDATTLSALRPRVVIAIVHAIAKACPSQAHLPILADCIAQLLHCEAQLAAHDVATLLWCMATLQLAESQRQFWSALCTRATLLYPRMGAVSRLSITQALLLLRTPHLCESQAELLRVAYATSREPSATPPLDEGQREHGRRRPARGLSRTGGDERAARSSSTTPTAAGDADGAQAALLQQCTHALSDDALVRLFLTLLEQGARPTAELRLVVAHLTLRAPLSVPLSLQLLHYTQSRCTPAAPAASPTPPFDAADAAAPLRTVRQHAVQQLLGHVKAGATGHLRQVVSVLCVEHSSWQGTDVSGSGSGGAEPIGGALWTAIQRLLSDPSGTPARALELSNGEQLWCWHCIAVYVRSVSAEAEKTCSDAPVPAEAASSAAVSPDGALGALEQQLRSCTDPTRCWPAMRERQTRCAEVVVAAATRGTAAELLLRSPSVARSALGPAMALLDGCVRTLLEAPAALPAFTTLRLLSAVEEAPAVAAAHVQPLRDALVAQLERHATHSSGMLQEVTRYLAGTLAPLHTAWPPQSHLRVSDAVLDVYVRLLTQEHHRVLPATQAALLLRCFEERRGSPSALENAFMMLLTRRFGQTAPLLTTVPLSTATLGALVALAGALPRRSAASTTSAAATATMIISSLLDRLIYHAIPACATAEELVAGAVVLGDDAVAEVLRTAALAAAVQARAASLLQSAGDTWTPIQKAYLVAALVCVAVDPSAALLQALRGANSAPGSATATPPPVP</sequence>
<evidence type="ECO:0000256" key="1">
    <source>
        <dbReference type="SAM" id="MobiDB-lite"/>
    </source>
</evidence>
<evidence type="ECO:0000313" key="2">
    <source>
        <dbReference type="EMBL" id="KAK7202210.1"/>
    </source>
</evidence>
<feature type="compositionally biased region" description="Low complexity" evidence="1">
    <location>
        <begin position="287"/>
        <end position="297"/>
    </location>
</feature>
<evidence type="ECO:0000313" key="3">
    <source>
        <dbReference type="Proteomes" id="UP001430356"/>
    </source>
</evidence>
<proteinExistence type="predicted"/>
<reference evidence="2 3" key="1">
    <citation type="journal article" date="2021" name="MBio">
        <title>A New Model Trypanosomatid, Novymonas esmeraldas: Genomic Perception of Its 'Candidatus Pandoraea novymonadis' Endosymbiont.</title>
        <authorList>
            <person name="Zakharova A."/>
            <person name="Saura A."/>
            <person name="Butenko A."/>
            <person name="Podesvova L."/>
            <person name="Warmusova S."/>
            <person name="Kostygov A.Y."/>
            <person name="Nenarokova A."/>
            <person name="Lukes J."/>
            <person name="Opperdoes F.R."/>
            <person name="Yurchenko V."/>
        </authorList>
    </citation>
    <scope>NUCLEOTIDE SEQUENCE [LARGE SCALE GENOMIC DNA]</scope>
    <source>
        <strain evidence="2 3">E262AT.01</strain>
    </source>
</reference>
<dbReference type="Proteomes" id="UP001430356">
    <property type="component" value="Unassembled WGS sequence"/>
</dbReference>
<accession>A0AAW0F6P4</accession>
<dbReference type="EMBL" id="JAECZO010000026">
    <property type="protein sequence ID" value="KAK7202210.1"/>
    <property type="molecule type" value="Genomic_DNA"/>
</dbReference>
<gene>
    <name evidence="2" type="ORF">NESM_000291300</name>
</gene>
<feature type="region of interest" description="Disordered" evidence="1">
    <location>
        <begin position="252"/>
        <end position="297"/>
    </location>
</feature>
<name>A0AAW0F6P4_9TRYP</name>